<gene>
    <name evidence="6" type="ORF">JOQ06_004382</name>
</gene>
<comment type="caution">
    <text evidence="6">The sequence shown here is derived from an EMBL/GenBank/DDBJ whole genome shotgun (WGS) entry which is preliminary data.</text>
</comment>
<name>A0AAD6APR6_9TELE</name>
<reference evidence="6" key="1">
    <citation type="submission" date="2022-11" db="EMBL/GenBank/DDBJ databases">
        <title>Chromosome-level genome of Pogonophryne albipinna.</title>
        <authorList>
            <person name="Jo E."/>
        </authorList>
    </citation>
    <scope>NUCLEOTIDE SEQUENCE</scope>
    <source>
        <strain evidence="6">SGF0006</strain>
        <tissue evidence="6">Muscle</tissue>
    </source>
</reference>
<dbReference type="GO" id="GO:0005125">
    <property type="term" value="F:cytokine activity"/>
    <property type="evidence" value="ECO:0007669"/>
    <property type="project" value="UniProtKB-KW"/>
</dbReference>
<evidence type="ECO:0000256" key="4">
    <source>
        <dbReference type="ARBA" id="ARBA00022525"/>
    </source>
</evidence>
<comment type="similarity">
    <text evidence="2">Belongs to the IL-17 family.</text>
</comment>
<evidence type="ECO:0000313" key="6">
    <source>
        <dbReference type="EMBL" id="KAJ4928756.1"/>
    </source>
</evidence>
<evidence type="ECO:0000256" key="5">
    <source>
        <dbReference type="ARBA" id="ARBA00022729"/>
    </source>
</evidence>
<sequence length="217" mass="24324">MHRSTSQRSLPAYKQRMEMQGERGVLSYSALRRLNHAAGECFNSTDDHEITLSCCVFISPPRVQVLRAVLLLGLASLFHAARRDQTVSFSLGNGSRLRLVMDPSVQSQRISTSDSSIANMSLSPWTYRDSCVPSRWPRRISHAQCLTSGCLSLEGGGEDAALEARPIYYQVLVLHKILRQVHNHKAGGRKRRQFDFRLETEVITVGCTCVRPSVVRP</sequence>
<dbReference type="GO" id="GO:0005615">
    <property type="term" value="C:extracellular space"/>
    <property type="evidence" value="ECO:0007669"/>
    <property type="project" value="UniProtKB-KW"/>
</dbReference>
<dbReference type="EMBL" id="JAPTMU010000017">
    <property type="protein sequence ID" value="KAJ4928756.1"/>
    <property type="molecule type" value="Genomic_DNA"/>
</dbReference>
<dbReference type="Pfam" id="PF06083">
    <property type="entry name" value="IL17"/>
    <property type="match status" value="1"/>
</dbReference>
<protein>
    <submittedName>
        <fullName evidence="6">Uncharacterized protein</fullName>
    </submittedName>
</protein>
<keyword evidence="4" id="KW-0964">Secreted</keyword>
<organism evidence="6 7">
    <name type="scientific">Pogonophryne albipinna</name>
    <dbReference type="NCBI Taxonomy" id="1090488"/>
    <lineage>
        <taxon>Eukaryota</taxon>
        <taxon>Metazoa</taxon>
        <taxon>Chordata</taxon>
        <taxon>Craniata</taxon>
        <taxon>Vertebrata</taxon>
        <taxon>Euteleostomi</taxon>
        <taxon>Actinopterygii</taxon>
        <taxon>Neopterygii</taxon>
        <taxon>Teleostei</taxon>
        <taxon>Neoteleostei</taxon>
        <taxon>Acanthomorphata</taxon>
        <taxon>Eupercaria</taxon>
        <taxon>Perciformes</taxon>
        <taxon>Notothenioidei</taxon>
        <taxon>Pogonophryne</taxon>
    </lineage>
</organism>
<evidence type="ECO:0000313" key="7">
    <source>
        <dbReference type="Proteomes" id="UP001219934"/>
    </source>
</evidence>
<dbReference type="SUPFAM" id="SSF57501">
    <property type="entry name" value="Cystine-knot cytokines"/>
    <property type="match status" value="1"/>
</dbReference>
<dbReference type="AlphaFoldDB" id="A0AAD6APR6"/>
<keyword evidence="5" id="KW-0732">Signal</keyword>
<dbReference type="Gene3D" id="2.10.90.10">
    <property type="entry name" value="Cystine-knot cytokines"/>
    <property type="match status" value="1"/>
</dbReference>
<dbReference type="GO" id="GO:0006954">
    <property type="term" value="P:inflammatory response"/>
    <property type="evidence" value="ECO:0007669"/>
    <property type="project" value="InterPro"/>
</dbReference>
<dbReference type="InterPro" id="IPR010345">
    <property type="entry name" value="IL-17_fam"/>
</dbReference>
<dbReference type="InterPro" id="IPR020440">
    <property type="entry name" value="IL-17_chr"/>
</dbReference>
<evidence type="ECO:0000256" key="3">
    <source>
        <dbReference type="ARBA" id="ARBA00022514"/>
    </source>
</evidence>
<dbReference type="Proteomes" id="UP001219934">
    <property type="component" value="Unassembled WGS sequence"/>
</dbReference>
<evidence type="ECO:0000256" key="2">
    <source>
        <dbReference type="ARBA" id="ARBA00007236"/>
    </source>
</evidence>
<dbReference type="PRINTS" id="PR01932">
    <property type="entry name" value="INTRLEUKIN17"/>
</dbReference>
<keyword evidence="7" id="KW-1185">Reference proteome</keyword>
<dbReference type="InterPro" id="IPR029034">
    <property type="entry name" value="Cystine-knot_cytokine"/>
</dbReference>
<proteinExistence type="inferred from homology"/>
<accession>A0AAD6APR6</accession>
<keyword evidence="3" id="KW-0202">Cytokine</keyword>
<comment type="subcellular location">
    <subcellularLocation>
        <location evidence="1">Secreted</location>
    </subcellularLocation>
</comment>
<evidence type="ECO:0000256" key="1">
    <source>
        <dbReference type="ARBA" id="ARBA00004613"/>
    </source>
</evidence>